<organism evidence="4 5">
    <name type="scientific">Flemingia macrophylla</name>
    <dbReference type="NCBI Taxonomy" id="520843"/>
    <lineage>
        <taxon>Eukaryota</taxon>
        <taxon>Viridiplantae</taxon>
        <taxon>Streptophyta</taxon>
        <taxon>Embryophyta</taxon>
        <taxon>Tracheophyta</taxon>
        <taxon>Spermatophyta</taxon>
        <taxon>Magnoliopsida</taxon>
        <taxon>eudicotyledons</taxon>
        <taxon>Gunneridae</taxon>
        <taxon>Pentapetalae</taxon>
        <taxon>rosids</taxon>
        <taxon>fabids</taxon>
        <taxon>Fabales</taxon>
        <taxon>Fabaceae</taxon>
        <taxon>Papilionoideae</taxon>
        <taxon>50 kb inversion clade</taxon>
        <taxon>NPAAA clade</taxon>
        <taxon>indigoferoid/millettioid clade</taxon>
        <taxon>Phaseoleae</taxon>
        <taxon>Flemingia</taxon>
    </lineage>
</organism>
<protein>
    <recommendedName>
        <fullName evidence="3">Leucine-rich repeat-containing N-terminal plant-type domain-containing protein</fullName>
    </recommendedName>
</protein>
<evidence type="ECO:0000313" key="5">
    <source>
        <dbReference type="Proteomes" id="UP001603857"/>
    </source>
</evidence>
<keyword evidence="1" id="KW-0433">Leucine-rich repeat</keyword>
<comment type="caution">
    <text evidence="4">The sequence shown here is derived from an EMBL/GenBank/DDBJ whole genome shotgun (WGS) entry which is preliminary data.</text>
</comment>
<reference evidence="4 5" key="1">
    <citation type="submission" date="2024-08" db="EMBL/GenBank/DDBJ databases">
        <title>Insights into the chromosomal genome structure of Flemingia macrophylla.</title>
        <authorList>
            <person name="Ding Y."/>
            <person name="Zhao Y."/>
            <person name="Bi W."/>
            <person name="Wu M."/>
            <person name="Zhao G."/>
            <person name="Gong Y."/>
            <person name="Li W."/>
            <person name="Zhang P."/>
        </authorList>
    </citation>
    <scope>NUCLEOTIDE SEQUENCE [LARGE SCALE GENOMIC DNA]</scope>
    <source>
        <strain evidence="4">DYQJB</strain>
        <tissue evidence="4">Leaf</tissue>
    </source>
</reference>
<dbReference type="Proteomes" id="UP001603857">
    <property type="component" value="Unassembled WGS sequence"/>
</dbReference>
<dbReference type="EMBL" id="JBGMDY010000002">
    <property type="protein sequence ID" value="KAL2343191.1"/>
    <property type="molecule type" value="Genomic_DNA"/>
</dbReference>
<evidence type="ECO:0000259" key="3">
    <source>
        <dbReference type="Pfam" id="PF08263"/>
    </source>
</evidence>
<evidence type="ECO:0000256" key="1">
    <source>
        <dbReference type="ARBA" id="ARBA00022614"/>
    </source>
</evidence>
<name>A0ABD1N542_9FABA</name>
<feature type="domain" description="Leucine-rich repeat-containing N-terminal plant-type" evidence="3">
    <location>
        <begin position="6"/>
        <end position="51"/>
    </location>
</feature>
<evidence type="ECO:0000256" key="2">
    <source>
        <dbReference type="ARBA" id="ARBA00022737"/>
    </source>
</evidence>
<keyword evidence="2" id="KW-0677">Repeat</keyword>
<dbReference type="PANTHER" id="PTHR48003">
    <property type="entry name" value="OS07G0626500 PROTEIN"/>
    <property type="match status" value="1"/>
</dbReference>
<dbReference type="InterPro" id="IPR013210">
    <property type="entry name" value="LRR_N_plant-typ"/>
</dbReference>
<dbReference type="AlphaFoldDB" id="A0ABD1N542"/>
<dbReference type="Gene3D" id="3.80.10.10">
    <property type="entry name" value="Ribonuclease Inhibitor"/>
    <property type="match status" value="1"/>
</dbReference>
<dbReference type="InterPro" id="IPR032675">
    <property type="entry name" value="LRR_dom_sf"/>
</dbReference>
<dbReference type="PANTHER" id="PTHR48003:SF4">
    <property type="entry name" value="LRR RECEPTOR-LIKE SERINE_THREONINE-PROTEIN KINASE GHR1"/>
    <property type="match status" value="1"/>
</dbReference>
<dbReference type="Pfam" id="PF08263">
    <property type="entry name" value="LRRNT_2"/>
    <property type="match status" value="1"/>
</dbReference>
<gene>
    <name evidence="4" type="ORF">Fmac_004476</name>
</gene>
<keyword evidence="5" id="KW-1185">Reference proteome</keyword>
<evidence type="ECO:0000313" key="4">
    <source>
        <dbReference type="EMBL" id="KAL2343191.1"/>
    </source>
</evidence>
<dbReference type="InterPro" id="IPR053059">
    <property type="entry name" value="Inactive_SerThr-Kinase_ABA"/>
</dbReference>
<sequence length="82" mass="8755">MGHLPSQDILALLEFKKGIKHDPTGYVLGSWNEESVDYDGCPSTWNGVLCNGGNVAGVVLDNLGLYADANLGVFSNLTKCIQ</sequence>
<accession>A0ABD1N542</accession>
<proteinExistence type="predicted"/>